<comment type="caution">
    <text evidence="2">The sequence shown here is derived from an EMBL/GenBank/DDBJ whole genome shotgun (WGS) entry which is preliminary data.</text>
</comment>
<organism evidence="2 3">
    <name type="scientific">Streptomyces montanisoli</name>
    <dbReference type="NCBI Taxonomy" id="2798581"/>
    <lineage>
        <taxon>Bacteria</taxon>
        <taxon>Bacillati</taxon>
        <taxon>Actinomycetota</taxon>
        <taxon>Actinomycetes</taxon>
        <taxon>Kitasatosporales</taxon>
        <taxon>Streptomycetaceae</taxon>
        <taxon>Streptomyces</taxon>
    </lineage>
</organism>
<proteinExistence type="predicted"/>
<dbReference type="AlphaFoldDB" id="A0A940RU27"/>
<feature type="signal peptide" evidence="1">
    <location>
        <begin position="1"/>
        <end position="34"/>
    </location>
</feature>
<evidence type="ECO:0000313" key="2">
    <source>
        <dbReference type="EMBL" id="MBP0456786.1"/>
    </source>
</evidence>
<name>A0A940RU27_9ACTN</name>
<dbReference type="RefSeq" id="WP_209338566.1">
    <property type="nucleotide sequence ID" value="NZ_JAGIQL010000010.1"/>
</dbReference>
<evidence type="ECO:0008006" key="4">
    <source>
        <dbReference type="Google" id="ProtNLM"/>
    </source>
</evidence>
<protein>
    <recommendedName>
        <fullName evidence="4">LPXTG cell wall anchor domain-containing protein</fullName>
    </recommendedName>
</protein>
<reference evidence="2" key="1">
    <citation type="submission" date="2021-03" db="EMBL/GenBank/DDBJ databases">
        <title>Whole genome sequence of Streptomyces bomunensis MMS17-BM035.</title>
        <authorList>
            <person name="Lee J.H."/>
        </authorList>
    </citation>
    <scope>NUCLEOTIDE SEQUENCE</scope>
    <source>
        <strain evidence="2">MMS17-BM035</strain>
    </source>
</reference>
<dbReference type="Proteomes" id="UP000670475">
    <property type="component" value="Unassembled WGS sequence"/>
</dbReference>
<dbReference type="EMBL" id="JAGIQL010000010">
    <property type="protein sequence ID" value="MBP0456786.1"/>
    <property type="molecule type" value="Genomic_DNA"/>
</dbReference>
<feature type="chain" id="PRO_5037911075" description="LPXTG cell wall anchor domain-containing protein" evidence="1">
    <location>
        <begin position="35"/>
        <end position="287"/>
    </location>
</feature>
<sequence>MNRNETRTRVRTRSLLAASFTTAALALCSSTAFAAGPAAVQGPSKADLARAAQAASTGQSVSGLSAFFSHLDARAAGHTGLVAHAEKAPAAAAEHPRVDGSAQAVYVLNPAFVKGDSASAPVARFAFAAVGATSAEGRTASVWLGKDQHTGRWSVINRISGSDEVSYPRQGRGDLVFSEPQTDAWYRVHGGRVLPLNGSARQEVGARGVSQAAYQKLVHGRYADKMAGSAYQKAGELGGFPTGTRAAASGHRTASGTPAELAAGGGLAAALACGGVWLLRRRRGAAA</sequence>
<gene>
    <name evidence="2" type="ORF">JFN87_04605</name>
</gene>
<evidence type="ECO:0000256" key="1">
    <source>
        <dbReference type="SAM" id="SignalP"/>
    </source>
</evidence>
<accession>A0A940RU27</accession>
<evidence type="ECO:0000313" key="3">
    <source>
        <dbReference type="Proteomes" id="UP000670475"/>
    </source>
</evidence>
<keyword evidence="3" id="KW-1185">Reference proteome</keyword>
<keyword evidence="1" id="KW-0732">Signal</keyword>